<evidence type="ECO:0000313" key="2">
    <source>
        <dbReference type="Proteomes" id="UP001054945"/>
    </source>
</evidence>
<comment type="caution">
    <text evidence="1">The sequence shown here is derived from an EMBL/GenBank/DDBJ whole genome shotgun (WGS) entry which is preliminary data.</text>
</comment>
<evidence type="ECO:0000313" key="1">
    <source>
        <dbReference type="EMBL" id="GIZ04557.1"/>
    </source>
</evidence>
<protein>
    <submittedName>
        <fullName evidence="1">Uncharacterized protein</fullName>
    </submittedName>
</protein>
<sequence>MIIYTEYCICCISNRYAVPFLLCFFLQQCREECLLNVSLKEAGCVDPIYIYYPNEAKMCDHPAMSNFYYKQCRFLQPSLQVTEKNIRVAVEEYASLLSLRDKDGVEQCSSVITLAFNRMELKSSLIILNMRVSIYLESLVDTWACGSVSLCWL</sequence>
<gene>
    <name evidence="1" type="ORF">CEXT_566051</name>
</gene>
<keyword evidence="2" id="KW-1185">Reference proteome</keyword>
<name>A0AAV4YBE7_CAEEX</name>
<dbReference type="Proteomes" id="UP001054945">
    <property type="component" value="Unassembled WGS sequence"/>
</dbReference>
<reference evidence="1 2" key="1">
    <citation type="submission" date="2021-06" db="EMBL/GenBank/DDBJ databases">
        <title>Caerostris extrusa draft genome.</title>
        <authorList>
            <person name="Kono N."/>
            <person name="Arakawa K."/>
        </authorList>
    </citation>
    <scope>NUCLEOTIDE SEQUENCE [LARGE SCALE GENOMIC DNA]</scope>
</reference>
<accession>A0AAV4YBE7</accession>
<dbReference type="EMBL" id="BPLR01001757">
    <property type="protein sequence ID" value="GIZ04557.1"/>
    <property type="molecule type" value="Genomic_DNA"/>
</dbReference>
<proteinExistence type="predicted"/>
<dbReference type="AlphaFoldDB" id="A0AAV4YBE7"/>
<organism evidence="1 2">
    <name type="scientific">Caerostris extrusa</name>
    <name type="common">Bark spider</name>
    <name type="synonym">Caerostris bankana</name>
    <dbReference type="NCBI Taxonomy" id="172846"/>
    <lineage>
        <taxon>Eukaryota</taxon>
        <taxon>Metazoa</taxon>
        <taxon>Ecdysozoa</taxon>
        <taxon>Arthropoda</taxon>
        <taxon>Chelicerata</taxon>
        <taxon>Arachnida</taxon>
        <taxon>Araneae</taxon>
        <taxon>Araneomorphae</taxon>
        <taxon>Entelegynae</taxon>
        <taxon>Araneoidea</taxon>
        <taxon>Araneidae</taxon>
        <taxon>Caerostris</taxon>
    </lineage>
</organism>